<evidence type="ECO:0000256" key="1">
    <source>
        <dbReference type="SAM" id="MobiDB-lite"/>
    </source>
</evidence>
<dbReference type="AlphaFoldDB" id="A0A0K9NZH8"/>
<evidence type="ECO:0000313" key="2">
    <source>
        <dbReference type="EMBL" id="KMZ61375.1"/>
    </source>
</evidence>
<feature type="compositionally biased region" description="Basic and acidic residues" evidence="1">
    <location>
        <begin position="8"/>
        <end position="28"/>
    </location>
</feature>
<comment type="caution">
    <text evidence="2">The sequence shown here is derived from an EMBL/GenBank/DDBJ whole genome shotgun (WGS) entry which is preliminary data.</text>
</comment>
<organism evidence="2 3">
    <name type="scientific">Zostera marina</name>
    <name type="common">Eelgrass</name>
    <dbReference type="NCBI Taxonomy" id="29655"/>
    <lineage>
        <taxon>Eukaryota</taxon>
        <taxon>Viridiplantae</taxon>
        <taxon>Streptophyta</taxon>
        <taxon>Embryophyta</taxon>
        <taxon>Tracheophyta</taxon>
        <taxon>Spermatophyta</taxon>
        <taxon>Magnoliopsida</taxon>
        <taxon>Liliopsida</taxon>
        <taxon>Zosteraceae</taxon>
        <taxon>Zostera</taxon>
    </lineage>
</organism>
<protein>
    <submittedName>
        <fullName evidence="2">Uncharacterized protein</fullName>
    </submittedName>
</protein>
<sequence>MLVASQKTDMDLHTQDRSSNCEDPDGRFQNENLDVDCIK</sequence>
<accession>A0A0K9NZH8</accession>
<dbReference type="Proteomes" id="UP000036987">
    <property type="component" value="Unassembled WGS sequence"/>
</dbReference>
<dbReference type="EMBL" id="LFYR01001488">
    <property type="protein sequence ID" value="KMZ61375.1"/>
    <property type="molecule type" value="Genomic_DNA"/>
</dbReference>
<gene>
    <name evidence="2" type="ORF">ZOSMA_52G00260</name>
</gene>
<name>A0A0K9NZH8_ZOSMR</name>
<feature type="region of interest" description="Disordered" evidence="1">
    <location>
        <begin position="1"/>
        <end position="39"/>
    </location>
</feature>
<reference evidence="3" key="1">
    <citation type="journal article" date="2016" name="Nature">
        <title>The genome of the seagrass Zostera marina reveals angiosperm adaptation to the sea.</title>
        <authorList>
            <person name="Olsen J.L."/>
            <person name="Rouze P."/>
            <person name="Verhelst B."/>
            <person name="Lin Y.-C."/>
            <person name="Bayer T."/>
            <person name="Collen J."/>
            <person name="Dattolo E."/>
            <person name="De Paoli E."/>
            <person name="Dittami S."/>
            <person name="Maumus F."/>
            <person name="Michel G."/>
            <person name="Kersting A."/>
            <person name="Lauritano C."/>
            <person name="Lohaus R."/>
            <person name="Toepel M."/>
            <person name="Tonon T."/>
            <person name="Vanneste K."/>
            <person name="Amirebrahimi M."/>
            <person name="Brakel J."/>
            <person name="Bostroem C."/>
            <person name="Chovatia M."/>
            <person name="Grimwood J."/>
            <person name="Jenkins J.W."/>
            <person name="Jueterbock A."/>
            <person name="Mraz A."/>
            <person name="Stam W.T."/>
            <person name="Tice H."/>
            <person name="Bornberg-Bauer E."/>
            <person name="Green P.J."/>
            <person name="Pearson G.A."/>
            <person name="Procaccini G."/>
            <person name="Duarte C.M."/>
            <person name="Schmutz J."/>
            <person name="Reusch T.B.H."/>
            <person name="Van de Peer Y."/>
        </authorList>
    </citation>
    <scope>NUCLEOTIDE SEQUENCE [LARGE SCALE GENOMIC DNA]</scope>
    <source>
        <strain evidence="3">cv. Finnish</strain>
    </source>
</reference>
<evidence type="ECO:0000313" key="3">
    <source>
        <dbReference type="Proteomes" id="UP000036987"/>
    </source>
</evidence>
<proteinExistence type="predicted"/>
<keyword evidence="3" id="KW-1185">Reference proteome</keyword>